<keyword evidence="7" id="KW-1185">Reference proteome</keyword>
<accession>A0ABI7XYK1</accession>
<reference evidence="6" key="2">
    <citation type="submission" date="2025-08" db="UniProtKB">
        <authorList>
            <consortium name="Ensembl"/>
        </authorList>
    </citation>
    <scope>IDENTIFICATION</scope>
    <source>
        <strain evidence="6">breed Abyssinian</strain>
    </source>
</reference>
<dbReference type="PANTHER" id="PTHR11545:SF2">
    <property type="entry name" value="LARGE RIBOSOMAL SUBUNIT PROTEIN UL13M"/>
    <property type="match status" value="1"/>
</dbReference>
<dbReference type="Ensembl" id="ENSFCTT00005039295.1">
    <property type="protein sequence ID" value="ENSFCTP00005027601.1"/>
    <property type="gene ID" value="ENSFCTG00005013813.1"/>
</dbReference>
<evidence type="ECO:0000313" key="6">
    <source>
        <dbReference type="Ensembl" id="ENSFCTP00005027601.1"/>
    </source>
</evidence>
<name>A0ABI7XYK1_FELCA</name>
<dbReference type="InterPro" id="IPR023563">
    <property type="entry name" value="Ribosomal_uL13_CS"/>
</dbReference>
<evidence type="ECO:0000256" key="2">
    <source>
        <dbReference type="ARBA" id="ARBA00022980"/>
    </source>
</evidence>
<proteinExistence type="inferred from homology"/>
<dbReference type="InterPro" id="IPR005823">
    <property type="entry name" value="Ribosomal_uL13_bac-type"/>
</dbReference>
<organism evidence="6 7">
    <name type="scientific">Felis catus</name>
    <name type="common">Cat</name>
    <name type="synonym">Felis silvestris catus</name>
    <dbReference type="NCBI Taxonomy" id="9685"/>
    <lineage>
        <taxon>Eukaryota</taxon>
        <taxon>Metazoa</taxon>
        <taxon>Chordata</taxon>
        <taxon>Craniata</taxon>
        <taxon>Vertebrata</taxon>
        <taxon>Euteleostomi</taxon>
        <taxon>Mammalia</taxon>
        <taxon>Eutheria</taxon>
        <taxon>Laurasiatheria</taxon>
        <taxon>Carnivora</taxon>
        <taxon>Feliformia</taxon>
        <taxon>Felidae</taxon>
        <taxon>Felinae</taxon>
        <taxon>Felis</taxon>
    </lineage>
</organism>
<evidence type="ECO:0000256" key="3">
    <source>
        <dbReference type="ARBA" id="ARBA00023274"/>
    </source>
</evidence>
<evidence type="ECO:0000256" key="4">
    <source>
        <dbReference type="RuleBase" id="RU003877"/>
    </source>
</evidence>
<dbReference type="NCBIfam" id="TIGR01066">
    <property type="entry name" value="rplM_bact"/>
    <property type="match status" value="1"/>
</dbReference>
<evidence type="ECO:0000313" key="7">
    <source>
        <dbReference type="Proteomes" id="UP000823872"/>
    </source>
</evidence>
<evidence type="ECO:0008006" key="8">
    <source>
        <dbReference type="Google" id="ProtNLM"/>
    </source>
</evidence>
<comment type="similarity">
    <text evidence="1 4">Belongs to the universal ribosomal protein uL13 family.</text>
</comment>
<dbReference type="GeneTree" id="ENSGT00390000001515"/>
<dbReference type="Gene3D" id="3.90.1180.10">
    <property type="entry name" value="Ribosomal protein L13"/>
    <property type="match status" value="1"/>
</dbReference>
<dbReference type="InterPro" id="IPR005822">
    <property type="entry name" value="Ribosomal_uL13"/>
</dbReference>
<dbReference type="PROSITE" id="PS00783">
    <property type="entry name" value="RIBOSOMAL_L13"/>
    <property type="match status" value="1"/>
</dbReference>
<feature type="region of interest" description="Disordered" evidence="5">
    <location>
        <begin position="227"/>
        <end position="247"/>
    </location>
</feature>
<dbReference type="InterPro" id="IPR036899">
    <property type="entry name" value="Ribosomal_uL13_sf"/>
</dbReference>
<keyword evidence="2 4" id="KW-0689">Ribosomal protein</keyword>
<dbReference type="SUPFAM" id="SSF52161">
    <property type="entry name" value="Ribosomal protein L13"/>
    <property type="match status" value="1"/>
</dbReference>
<evidence type="ECO:0000256" key="5">
    <source>
        <dbReference type="SAM" id="MobiDB-lite"/>
    </source>
</evidence>
<reference evidence="6" key="3">
    <citation type="submission" date="2025-09" db="UniProtKB">
        <authorList>
            <consortium name="Ensembl"/>
        </authorList>
    </citation>
    <scope>IDENTIFICATION</scope>
    <source>
        <strain evidence="6">breed Abyssinian</strain>
    </source>
</reference>
<dbReference type="Proteomes" id="UP000823872">
    <property type="component" value="Chromosome F2"/>
</dbReference>
<dbReference type="Pfam" id="PF00572">
    <property type="entry name" value="Ribosomal_L13"/>
    <property type="match status" value="1"/>
</dbReference>
<dbReference type="PANTHER" id="PTHR11545">
    <property type="entry name" value="RIBOSOMAL PROTEIN L13"/>
    <property type="match status" value="1"/>
</dbReference>
<sequence length="247" mass="27847">MSSFSRAPQQWATFARVWYLLDGKMQPPGKLAALASIKLQGLHKPVYHQLSDCGDHVVIMNTRHIAFSGNKWEQKVYSSHTGYPGGFRQVTAAQLHQKDPVAIVKLAIYGMLPKNLHRRTLMQRLHLFPDEDIPEDIRENLVEELPQPRKVPRRLDEYTREEIEAFPRVWSPPNCWLPVVSRSHHNRNQDPSLPICSSACIPCPEKVNSVAIDGGLQAESQESSLKHPFLVGPSSSTSLAPSPLPFH</sequence>
<gene>
    <name evidence="6" type="primary">MRPL13</name>
</gene>
<reference evidence="6 7" key="1">
    <citation type="submission" date="2021-02" db="EMBL/GenBank/DDBJ databases">
        <title>Safari Cat Assemblies.</title>
        <authorList>
            <person name="Bredemeyer K.R."/>
            <person name="Murphy W.J."/>
        </authorList>
    </citation>
    <scope>NUCLEOTIDE SEQUENCE [LARGE SCALE GENOMIC DNA]</scope>
</reference>
<protein>
    <recommendedName>
        <fullName evidence="8">Mitochondrial ribosomal protein L13</fullName>
    </recommendedName>
</protein>
<keyword evidence="3 4" id="KW-0687">Ribonucleoprotein</keyword>
<dbReference type="CDD" id="cd00392">
    <property type="entry name" value="Ribosomal_L13"/>
    <property type="match status" value="1"/>
</dbReference>
<evidence type="ECO:0000256" key="1">
    <source>
        <dbReference type="ARBA" id="ARBA00006227"/>
    </source>
</evidence>
<dbReference type="HAMAP" id="MF_01366">
    <property type="entry name" value="Ribosomal_uL13"/>
    <property type="match status" value="1"/>
</dbReference>